<proteinExistence type="predicted"/>
<dbReference type="SUPFAM" id="SSF50249">
    <property type="entry name" value="Nucleic acid-binding proteins"/>
    <property type="match status" value="3"/>
</dbReference>
<dbReference type="AlphaFoldDB" id="A0ABD5R966"/>
<sequence>MQLDDHAEELASDLGVDKEEVTQDLENLVKYSVPIEEAKQSLRRKYGGGDGGSATPSSKNVADVTPDSGNVTVTVRVLTKGTRSIRYQGDDQTIREGELADETGKISYTAWTEFGFEPGDTVTIGNAGVREWDGKPELNLGESTTVALESETLDVPYDIGGDADLIDIESGQRGMNVEVEVVELEERTINGRDGETTILSGVVADETTRLLVTDWNPRPELAEGATLRLEDVYIREFRGSPSINLTEFTTTKPLDREVEVREDAPQLPIAEAVGSGGLFDVAVVGNVVAVRDGSGLIQRCPECNRVIQKGQCRSHGQVDGVDDLRVKAILDDGSDAVTVVLDRDITEEIYGGTMDDAMEAAREAMDQEVVADRIRERIVGREYRARGTLSVDEYGANLDATEFDETDDDPASRASDLLREVRA</sequence>
<name>A0ABD5R966_9EURY</name>
<feature type="region of interest" description="Disordered" evidence="2">
    <location>
        <begin position="400"/>
        <end position="423"/>
    </location>
</feature>
<keyword evidence="1" id="KW-0238">DNA-binding</keyword>
<accession>A0ABD5R966</accession>
<dbReference type="CDD" id="cd04491">
    <property type="entry name" value="SoSSB_OBF"/>
    <property type="match status" value="2"/>
</dbReference>
<dbReference type="EMBL" id="JBHSKX010000001">
    <property type="protein sequence ID" value="MFC5366519.1"/>
    <property type="molecule type" value="Genomic_DNA"/>
</dbReference>
<organism evidence="3 4">
    <name type="scientific">Salinirubrum litoreum</name>
    <dbReference type="NCBI Taxonomy" id="1126234"/>
    <lineage>
        <taxon>Archaea</taxon>
        <taxon>Methanobacteriati</taxon>
        <taxon>Methanobacteriota</taxon>
        <taxon>Stenosarchaea group</taxon>
        <taxon>Halobacteria</taxon>
        <taxon>Halobacteriales</taxon>
        <taxon>Haloferacaceae</taxon>
        <taxon>Salinirubrum</taxon>
    </lineage>
</organism>
<dbReference type="PANTHER" id="PTHR13356">
    <property type="entry name" value="OB FOLD NUCLEIC ACID BINDING PROTEIN-RELATED"/>
    <property type="match status" value="1"/>
</dbReference>
<dbReference type="GO" id="GO:0003677">
    <property type="term" value="F:DNA binding"/>
    <property type="evidence" value="ECO:0007669"/>
    <property type="project" value="UniProtKB-KW"/>
</dbReference>
<dbReference type="Gene3D" id="2.40.50.140">
    <property type="entry name" value="Nucleic acid-binding proteins"/>
    <property type="match status" value="2"/>
</dbReference>
<keyword evidence="4" id="KW-1185">Reference proteome</keyword>
<evidence type="ECO:0000256" key="1">
    <source>
        <dbReference type="ARBA" id="ARBA00023125"/>
    </source>
</evidence>
<evidence type="ECO:0000313" key="4">
    <source>
        <dbReference type="Proteomes" id="UP001596201"/>
    </source>
</evidence>
<dbReference type="RefSeq" id="WP_227228138.1">
    <property type="nucleotide sequence ID" value="NZ_JAJCVJ010000001.1"/>
</dbReference>
<comment type="caution">
    <text evidence="3">The sequence shown here is derived from an EMBL/GenBank/DDBJ whole genome shotgun (WGS) entry which is preliminary data.</text>
</comment>
<dbReference type="InterPro" id="IPR051231">
    <property type="entry name" value="SOSS-B"/>
</dbReference>
<dbReference type="PANTHER" id="PTHR13356:SF10">
    <property type="entry name" value="REPLICATION FACTOR-A PROTEIN 1"/>
    <property type="match status" value="1"/>
</dbReference>
<evidence type="ECO:0000313" key="3">
    <source>
        <dbReference type="EMBL" id="MFC5366519.1"/>
    </source>
</evidence>
<dbReference type="Proteomes" id="UP001596201">
    <property type="component" value="Unassembled WGS sequence"/>
</dbReference>
<evidence type="ECO:0000256" key="2">
    <source>
        <dbReference type="SAM" id="MobiDB-lite"/>
    </source>
</evidence>
<protein>
    <submittedName>
        <fullName evidence="3">Single-stranded DNA binding protein</fullName>
    </submittedName>
</protein>
<gene>
    <name evidence="3" type="ORF">ACFPJ5_06170</name>
</gene>
<feature type="region of interest" description="Disordered" evidence="2">
    <location>
        <begin position="42"/>
        <end position="66"/>
    </location>
</feature>
<reference evidence="3 4" key="1">
    <citation type="journal article" date="2019" name="Int. J. Syst. Evol. Microbiol.">
        <title>The Global Catalogue of Microorganisms (GCM) 10K type strain sequencing project: providing services to taxonomists for standard genome sequencing and annotation.</title>
        <authorList>
            <consortium name="The Broad Institute Genomics Platform"/>
            <consortium name="The Broad Institute Genome Sequencing Center for Infectious Disease"/>
            <person name="Wu L."/>
            <person name="Ma J."/>
        </authorList>
    </citation>
    <scope>NUCLEOTIDE SEQUENCE [LARGE SCALE GENOMIC DNA]</scope>
    <source>
        <strain evidence="3 4">CGMCC 1.12237</strain>
    </source>
</reference>
<dbReference type="InterPro" id="IPR012340">
    <property type="entry name" value="NA-bd_OB-fold"/>
</dbReference>
<dbReference type="NCBIfam" id="NF005554">
    <property type="entry name" value="PRK07218.1"/>
    <property type="match status" value="1"/>
</dbReference>